<comment type="subcellular location">
    <subcellularLocation>
        <location evidence="1">Membrane</location>
    </subcellularLocation>
</comment>
<evidence type="ECO:0000256" key="4">
    <source>
        <dbReference type="ARBA" id="ARBA00022741"/>
    </source>
</evidence>
<dbReference type="EMBL" id="VSSQ01028109">
    <property type="protein sequence ID" value="MPM77689.1"/>
    <property type="molecule type" value="Genomic_DNA"/>
</dbReference>
<proteinExistence type="predicted"/>
<keyword evidence="6" id="KW-0472">Membrane</keyword>
<feature type="domain" description="ABC transporter" evidence="7">
    <location>
        <begin position="3"/>
        <end position="36"/>
    </location>
</feature>
<feature type="domain" description="Oligopeptide/dipeptide ABC transporter C-terminal" evidence="8">
    <location>
        <begin position="87"/>
        <end position="152"/>
    </location>
</feature>
<dbReference type="GO" id="GO:0005524">
    <property type="term" value="F:ATP binding"/>
    <property type="evidence" value="ECO:0007669"/>
    <property type="project" value="UniProtKB-KW"/>
</dbReference>
<dbReference type="GO" id="GO:0015833">
    <property type="term" value="P:peptide transport"/>
    <property type="evidence" value="ECO:0007669"/>
    <property type="project" value="InterPro"/>
</dbReference>
<evidence type="ECO:0000259" key="7">
    <source>
        <dbReference type="Pfam" id="PF00005"/>
    </source>
</evidence>
<keyword evidence="2" id="KW-0813">Transport</keyword>
<evidence type="ECO:0000256" key="3">
    <source>
        <dbReference type="ARBA" id="ARBA00022475"/>
    </source>
</evidence>
<dbReference type="Pfam" id="PF08352">
    <property type="entry name" value="oligo_HPY"/>
    <property type="match status" value="1"/>
</dbReference>
<dbReference type="InterPro" id="IPR050388">
    <property type="entry name" value="ABC_Ni/Peptide_Import"/>
</dbReference>
<reference evidence="9" key="1">
    <citation type="submission" date="2019-08" db="EMBL/GenBank/DDBJ databases">
        <authorList>
            <person name="Kucharzyk K."/>
            <person name="Murdoch R.W."/>
            <person name="Higgins S."/>
            <person name="Loffler F."/>
        </authorList>
    </citation>
    <scope>NUCLEOTIDE SEQUENCE</scope>
</reference>
<organism evidence="9">
    <name type="scientific">bioreactor metagenome</name>
    <dbReference type="NCBI Taxonomy" id="1076179"/>
    <lineage>
        <taxon>unclassified sequences</taxon>
        <taxon>metagenomes</taxon>
        <taxon>ecological metagenomes</taxon>
    </lineage>
</organism>
<dbReference type="InterPro" id="IPR013563">
    <property type="entry name" value="Oligopep_ABC_C"/>
</dbReference>
<dbReference type="InterPro" id="IPR003439">
    <property type="entry name" value="ABC_transporter-like_ATP-bd"/>
</dbReference>
<evidence type="ECO:0000313" key="9">
    <source>
        <dbReference type="EMBL" id="MPM77689.1"/>
    </source>
</evidence>
<comment type="caution">
    <text evidence="9">The sequence shown here is derived from an EMBL/GenBank/DDBJ whole genome shotgun (WGS) entry which is preliminary data.</text>
</comment>
<dbReference type="SUPFAM" id="SSF52540">
    <property type="entry name" value="P-loop containing nucleoside triphosphate hydrolases"/>
    <property type="match status" value="1"/>
</dbReference>
<accession>A0A645CLA2</accession>
<dbReference type="Pfam" id="PF00005">
    <property type="entry name" value="ABC_tran"/>
    <property type="match status" value="1"/>
</dbReference>
<dbReference type="AlphaFoldDB" id="A0A645CLA2"/>
<dbReference type="NCBIfam" id="TIGR01727">
    <property type="entry name" value="oligo_HPY"/>
    <property type="match status" value="1"/>
</dbReference>
<evidence type="ECO:0000256" key="5">
    <source>
        <dbReference type="ARBA" id="ARBA00022840"/>
    </source>
</evidence>
<name>A0A645CLA2_9ZZZZ</name>
<dbReference type="PANTHER" id="PTHR43297">
    <property type="entry name" value="OLIGOPEPTIDE TRANSPORT ATP-BINDING PROTEIN APPD"/>
    <property type="match status" value="1"/>
</dbReference>
<dbReference type="Gene3D" id="3.40.50.300">
    <property type="entry name" value="P-loop containing nucleotide triphosphate hydrolases"/>
    <property type="match status" value="1"/>
</dbReference>
<dbReference type="GO" id="GO:0016887">
    <property type="term" value="F:ATP hydrolysis activity"/>
    <property type="evidence" value="ECO:0007669"/>
    <property type="project" value="InterPro"/>
</dbReference>
<evidence type="ECO:0000256" key="2">
    <source>
        <dbReference type="ARBA" id="ARBA00022448"/>
    </source>
</evidence>
<dbReference type="PANTHER" id="PTHR43297:SF9">
    <property type="entry name" value="ABC TRANSPORTER ATP-BINDING PROTEIN"/>
    <property type="match status" value="1"/>
</dbReference>
<keyword evidence="4" id="KW-0547">Nucleotide-binding</keyword>
<sequence length="178" mass="19500">MKNYPFQMSGGMRQRALIAIAVACHSKLIIADEPTTALDVTTQAQVMELLLSLVKTYSTSIIVVTHNLGLVTRYADRVYVMYAGKIVESGTTEDILMRPMHPYTKGLISCVPKLNSNKDSELVPITGAPPKLNDLPAGCAFRPRCPYAREICSSMEFPSLVRVGDNEHYAACYLAGEA</sequence>
<protein>
    <submittedName>
        <fullName evidence="9">Oligopeptide transport ATP-binding protein OppD</fullName>
    </submittedName>
</protein>
<keyword evidence="5 9" id="KW-0067">ATP-binding</keyword>
<evidence type="ECO:0000259" key="8">
    <source>
        <dbReference type="Pfam" id="PF08352"/>
    </source>
</evidence>
<evidence type="ECO:0000256" key="1">
    <source>
        <dbReference type="ARBA" id="ARBA00004370"/>
    </source>
</evidence>
<keyword evidence="3" id="KW-1003">Cell membrane</keyword>
<gene>
    <name evidence="9" type="primary">oppD_67</name>
    <name evidence="9" type="ORF">SDC9_124697</name>
</gene>
<dbReference type="InterPro" id="IPR027417">
    <property type="entry name" value="P-loop_NTPase"/>
</dbReference>
<evidence type="ECO:0000256" key="6">
    <source>
        <dbReference type="ARBA" id="ARBA00023136"/>
    </source>
</evidence>
<dbReference type="GO" id="GO:0016020">
    <property type="term" value="C:membrane"/>
    <property type="evidence" value="ECO:0007669"/>
    <property type="project" value="UniProtKB-SubCell"/>
</dbReference>